<evidence type="ECO:0000259" key="18">
    <source>
        <dbReference type="PROSITE" id="PS50089"/>
    </source>
</evidence>
<protein>
    <recommendedName>
        <fullName evidence="14">E3 ubiquitin-protein ligase RNF10</fullName>
        <ecNumber evidence="6">2.3.2.27</ecNumber>
    </recommendedName>
    <alternativeName>
        <fullName evidence="15">RING finger protein 10</fullName>
    </alternativeName>
</protein>
<evidence type="ECO:0000256" key="6">
    <source>
        <dbReference type="ARBA" id="ARBA00012483"/>
    </source>
</evidence>
<evidence type="ECO:0000256" key="17">
    <source>
        <dbReference type="SAM" id="MobiDB-lite"/>
    </source>
</evidence>
<reference evidence="20" key="1">
    <citation type="submission" date="2025-08" db="UniProtKB">
        <authorList>
            <consortium name="RefSeq"/>
        </authorList>
    </citation>
    <scope>IDENTIFICATION</scope>
    <source>
        <tissue evidence="20">Sperm</tissue>
    </source>
</reference>
<dbReference type="InterPro" id="IPR017907">
    <property type="entry name" value="Znf_RING_CS"/>
</dbReference>
<dbReference type="PROSITE" id="PS50089">
    <property type="entry name" value="ZF_RING_2"/>
    <property type="match status" value="1"/>
</dbReference>
<evidence type="ECO:0000256" key="15">
    <source>
        <dbReference type="ARBA" id="ARBA00035390"/>
    </source>
</evidence>
<evidence type="ECO:0000256" key="16">
    <source>
        <dbReference type="PROSITE-ProRule" id="PRU00175"/>
    </source>
</evidence>
<keyword evidence="7" id="KW-0963">Cytoplasm</keyword>
<sequence>MTESPDGSHVMERRASARAGHVTPAPPSRDAVRDAKPDAKAGGGGRLRHGRKREVPQPFPKPEVVAGANRRATPQKNKTFDKRPPTRGAGKPAGTFTVGGGREEVMYDQQTELADLARGRKKVNVNHLFNFTLEPRERFSPYHPSTWSRKGGAWWGQKQKPFNKELFLQANCQFVVLDQCDYSVYLADPDTLVDWDLVQQVRLLSHGVLSCPICLYPPTAARITRCGHVFCWPCILHYLALSDEPWRKCPICFEAVHKKHLRSVVTKETHQFAVGDTVTLQLMKREKGSAIALPRSQWFQVDKPLSVIDAQNSHHCKLLLASRADVQTSLSLEQEQLLQQLLEESDTAEACFIQAALSELQNQLKCFEHAGADVGTTLEMQNLSLAEASEPDSHEVKEPTSLTNCNKQAVHRYASAFDEEFEEEVAKEVAEPDGAQEEEVQLEGAAGLAATEQQQQCLQQEGHGCEMLEEEEASSQNNLHHYYYQAEDGQHMYMLPMNRRCLLQEHGGPEGCPDRVTARIMDIESFSMTEYHRKRYNYLDHLPLTCEISFCEVVLHPPLVTQATLQYFTADIERRRVLRQKKARDERRRERKIEMEENKKHGIYPGMRVPLENLRQFPSFGSSPECGPGGPTDDTVVMEMSSPAVLHSPQDSSSNSSTAGSFLSPLAPAFVPGSPSAVESIVEDESHLPSFAQMLKDGKAKSDAWQRNVDKRAPAHAAAVGSGVDSDAESDSEGMPVPSFQNSFSQSLESALLTLEAAAVDETKAAASSDCPAQGKGGKKKKKQMKLLFSSSVFHGKIN</sequence>
<evidence type="ECO:0000256" key="10">
    <source>
        <dbReference type="ARBA" id="ARBA00022771"/>
    </source>
</evidence>
<dbReference type="GO" id="GO:0005634">
    <property type="term" value="C:nucleus"/>
    <property type="evidence" value="ECO:0007669"/>
    <property type="project" value="UniProtKB-SubCell"/>
</dbReference>
<evidence type="ECO:0000256" key="9">
    <source>
        <dbReference type="ARBA" id="ARBA00022723"/>
    </source>
</evidence>
<feature type="region of interest" description="Disordered" evidence="17">
    <location>
        <begin position="711"/>
        <end position="742"/>
    </location>
</feature>
<keyword evidence="11" id="KW-0833">Ubl conjugation pathway</keyword>
<dbReference type="SMART" id="SM00184">
    <property type="entry name" value="RING"/>
    <property type="match status" value="1"/>
</dbReference>
<keyword evidence="12" id="KW-0862">Zinc</keyword>
<dbReference type="InterPro" id="IPR013083">
    <property type="entry name" value="Znf_RING/FYVE/PHD"/>
</dbReference>
<organism evidence="19 20">
    <name type="scientific">Petromyzon marinus</name>
    <name type="common">Sea lamprey</name>
    <dbReference type="NCBI Taxonomy" id="7757"/>
    <lineage>
        <taxon>Eukaryota</taxon>
        <taxon>Metazoa</taxon>
        <taxon>Chordata</taxon>
        <taxon>Craniata</taxon>
        <taxon>Vertebrata</taxon>
        <taxon>Cyclostomata</taxon>
        <taxon>Hyperoartia</taxon>
        <taxon>Petromyzontiformes</taxon>
        <taxon>Petromyzontidae</taxon>
        <taxon>Petromyzon</taxon>
    </lineage>
</organism>
<accession>A0AAJ7TSW9</accession>
<dbReference type="RefSeq" id="XP_032823464.1">
    <property type="nucleotide sequence ID" value="XM_032967573.1"/>
</dbReference>
<keyword evidence="13" id="KW-0539">Nucleus</keyword>
<comment type="subcellular location">
    <subcellularLocation>
        <location evidence="3">Cytoplasm</location>
    </subcellularLocation>
    <subcellularLocation>
        <location evidence="2">Nucleus</location>
    </subcellularLocation>
</comment>
<dbReference type="InterPro" id="IPR018957">
    <property type="entry name" value="Znf_C3HC4_RING-type"/>
</dbReference>
<dbReference type="PROSITE" id="PS00518">
    <property type="entry name" value="ZF_RING_1"/>
    <property type="match status" value="1"/>
</dbReference>
<evidence type="ECO:0000256" key="14">
    <source>
        <dbReference type="ARBA" id="ARBA00035131"/>
    </source>
</evidence>
<dbReference type="Pfam" id="PF00097">
    <property type="entry name" value="zf-C3HC4"/>
    <property type="match status" value="1"/>
</dbReference>
<evidence type="ECO:0000256" key="7">
    <source>
        <dbReference type="ARBA" id="ARBA00022490"/>
    </source>
</evidence>
<evidence type="ECO:0000313" key="20">
    <source>
        <dbReference type="RefSeq" id="XP_032823464.1"/>
    </source>
</evidence>
<dbReference type="PANTHER" id="PTHR12983">
    <property type="entry name" value="RING FINGER 10 FAMILY MEMBER"/>
    <property type="match status" value="1"/>
</dbReference>
<feature type="compositionally biased region" description="Basic and acidic residues" evidence="17">
    <location>
        <begin position="30"/>
        <end position="39"/>
    </location>
</feature>
<dbReference type="CTD" id="9921"/>
<dbReference type="FunFam" id="3.30.40.10:FF:000112">
    <property type="entry name" value="RING finger protein 10"/>
    <property type="match status" value="1"/>
</dbReference>
<dbReference type="GO" id="GO:0000976">
    <property type="term" value="F:transcription cis-regulatory region binding"/>
    <property type="evidence" value="ECO:0007669"/>
    <property type="project" value="TreeGrafter"/>
</dbReference>
<evidence type="ECO:0000256" key="13">
    <source>
        <dbReference type="ARBA" id="ARBA00023242"/>
    </source>
</evidence>
<evidence type="ECO:0000256" key="3">
    <source>
        <dbReference type="ARBA" id="ARBA00004496"/>
    </source>
</evidence>
<dbReference type="InterPro" id="IPR001841">
    <property type="entry name" value="Znf_RING"/>
</dbReference>
<evidence type="ECO:0000256" key="8">
    <source>
        <dbReference type="ARBA" id="ARBA00022679"/>
    </source>
</evidence>
<keyword evidence="8" id="KW-0808">Transferase</keyword>
<comment type="similarity">
    <text evidence="5">Belongs to the RNF10 family.</text>
</comment>
<feature type="region of interest" description="Disordered" evidence="17">
    <location>
        <begin position="763"/>
        <end position="784"/>
    </location>
</feature>
<feature type="region of interest" description="Disordered" evidence="17">
    <location>
        <begin position="1"/>
        <end position="99"/>
    </location>
</feature>
<evidence type="ECO:0000256" key="1">
    <source>
        <dbReference type="ARBA" id="ARBA00000900"/>
    </source>
</evidence>
<proteinExistence type="inferred from homology"/>
<evidence type="ECO:0000256" key="4">
    <source>
        <dbReference type="ARBA" id="ARBA00004906"/>
    </source>
</evidence>
<evidence type="ECO:0000313" key="19">
    <source>
        <dbReference type="Proteomes" id="UP001318040"/>
    </source>
</evidence>
<keyword evidence="9" id="KW-0479">Metal-binding</keyword>
<dbReference type="Gene3D" id="3.30.40.10">
    <property type="entry name" value="Zinc/RING finger domain, C3HC4 (zinc finger)"/>
    <property type="match status" value="1"/>
</dbReference>
<dbReference type="Proteomes" id="UP001318040">
    <property type="component" value="Chromosome 38"/>
</dbReference>
<feature type="domain" description="RING-type" evidence="18">
    <location>
        <begin position="211"/>
        <end position="252"/>
    </location>
</feature>
<dbReference type="InterPro" id="IPR039739">
    <property type="entry name" value="MAG2/RNF10"/>
</dbReference>
<dbReference type="GO" id="GO:0061630">
    <property type="term" value="F:ubiquitin protein ligase activity"/>
    <property type="evidence" value="ECO:0007669"/>
    <property type="project" value="UniProtKB-EC"/>
</dbReference>
<dbReference type="KEGG" id="pmrn:116950113"/>
<dbReference type="PANTHER" id="PTHR12983:SF9">
    <property type="entry name" value="E3 UBIQUITIN-PROTEIN LIGASE RNF10"/>
    <property type="match status" value="1"/>
</dbReference>
<keyword evidence="19" id="KW-1185">Reference proteome</keyword>
<dbReference type="GO" id="GO:0045944">
    <property type="term" value="P:positive regulation of transcription by RNA polymerase II"/>
    <property type="evidence" value="ECO:0007669"/>
    <property type="project" value="TreeGrafter"/>
</dbReference>
<name>A0AAJ7TSW9_PETMA</name>
<dbReference type="AlphaFoldDB" id="A0AAJ7TSW9"/>
<keyword evidence="10 16" id="KW-0863">Zinc-finger</keyword>
<dbReference type="GO" id="GO:0005737">
    <property type="term" value="C:cytoplasm"/>
    <property type="evidence" value="ECO:0007669"/>
    <property type="project" value="UniProtKB-SubCell"/>
</dbReference>
<dbReference type="GO" id="GO:0008270">
    <property type="term" value="F:zinc ion binding"/>
    <property type="evidence" value="ECO:0007669"/>
    <property type="project" value="UniProtKB-KW"/>
</dbReference>
<dbReference type="GO" id="GO:0031643">
    <property type="term" value="P:positive regulation of myelination"/>
    <property type="evidence" value="ECO:0007669"/>
    <property type="project" value="TreeGrafter"/>
</dbReference>
<evidence type="ECO:0000256" key="2">
    <source>
        <dbReference type="ARBA" id="ARBA00004123"/>
    </source>
</evidence>
<comment type="catalytic activity">
    <reaction evidence="1">
        <text>S-ubiquitinyl-[E2 ubiquitin-conjugating enzyme]-L-cysteine + [acceptor protein]-L-lysine = [E2 ubiquitin-conjugating enzyme]-L-cysteine + N(6)-ubiquitinyl-[acceptor protein]-L-lysine.</text>
        <dbReference type="EC" id="2.3.2.27"/>
    </reaction>
</comment>
<comment type="pathway">
    <text evidence="4">Protein modification; protein ubiquitination.</text>
</comment>
<evidence type="ECO:0000256" key="5">
    <source>
        <dbReference type="ARBA" id="ARBA00008117"/>
    </source>
</evidence>
<evidence type="ECO:0000256" key="11">
    <source>
        <dbReference type="ARBA" id="ARBA00022786"/>
    </source>
</evidence>
<evidence type="ECO:0000256" key="12">
    <source>
        <dbReference type="ARBA" id="ARBA00022833"/>
    </source>
</evidence>
<dbReference type="SUPFAM" id="SSF57850">
    <property type="entry name" value="RING/U-box"/>
    <property type="match status" value="1"/>
</dbReference>
<dbReference type="CDD" id="cd16536">
    <property type="entry name" value="RING-HC_RNF10"/>
    <property type="match status" value="1"/>
</dbReference>
<gene>
    <name evidence="20" type="primary">RNF10</name>
</gene>
<dbReference type="EC" id="2.3.2.27" evidence="6"/>